<dbReference type="InterPro" id="IPR046796">
    <property type="entry name" value="Transposase_32_dom"/>
</dbReference>
<dbReference type="Proteomes" id="UP001341840">
    <property type="component" value="Unassembled WGS sequence"/>
</dbReference>
<evidence type="ECO:0000259" key="2">
    <source>
        <dbReference type="Pfam" id="PF20167"/>
    </source>
</evidence>
<dbReference type="EMBL" id="JASCZI010061597">
    <property type="protein sequence ID" value="MED6139098.1"/>
    <property type="molecule type" value="Genomic_DNA"/>
</dbReference>
<reference evidence="3 4" key="1">
    <citation type="journal article" date="2023" name="Plants (Basel)">
        <title>Bridging the Gap: Combining Genomics and Transcriptomics Approaches to Understand Stylosanthes scabra, an Orphan Legume from the Brazilian Caatinga.</title>
        <authorList>
            <person name="Ferreira-Neto J.R.C."/>
            <person name="da Silva M.D."/>
            <person name="Binneck E."/>
            <person name="de Melo N.F."/>
            <person name="da Silva R.H."/>
            <person name="de Melo A.L.T.M."/>
            <person name="Pandolfi V."/>
            <person name="Bustamante F.O."/>
            <person name="Brasileiro-Vidal A.C."/>
            <person name="Benko-Iseppon A.M."/>
        </authorList>
    </citation>
    <scope>NUCLEOTIDE SEQUENCE [LARGE SCALE GENOMIC DNA]</scope>
    <source>
        <tissue evidence="3">Leaves</tissue>
    </source>
</reference>
<evidence type="ECO:0000313" key="4">
    <source>
        <dbReference type="Proteomes" id="UP001341840"/>
    </source>
</evidence>
<feature type="compositionally biased region" description="Low complexity" evidence="1">
    <location>
        <begin position="187"/>
        <end position="196"/>
    </location>
</feature>
<feature type="region of interest" description="Disordered" evidence="1">
    <location>
        <begin position="164"/>
        <end position="201"/>
    </location>
</feature>
<feature type="domain" description="Putative plant transposon protein" evidence="2">
    <location>
        <begin position="2"/>
        <end position="155"/>
    </location>
</feature>
<organism evidence="3 4">
    <name type="scientific">Stylosanthes scabra</name>
    <dbReference type="NCBI Taxonomy" id="79078"/>
    <lineage>
        <taxon>Eukaryota</taxon>
        <taxon>Viridiplantae</taxon>
        <taxon>Streptophyta</taxon>
        <taxon>Embryophyta</taxon>
        <taxon>Tracheophyta</taxon>
        <taxon>Spermatophyta</taxon>
        <taxon>Magnoliopsida</taxon>
        <taxon>eudicotyledons</taxon>
        <taxon>Gunneridae</taxon>
        <taxon>Pentapetalae</taxon>
        <taxon>rosids</taxon>
        <taxon>fabids</taxon>
        <taxon>Fabales</taxon>
        <taxon>Fabaceae</taxon>
        <taxon>Papilionoideae</taxon>
        <taxon>50 kb inversion clade</taxon>
        <taxon>dalbergioids sensu lato</taxon>
        <taxon>Dalbergieae</taxon>
        <taxon>Pterocarpus clade</taxon>
        <taxon>Stylosanthes</taxon>
    </lineage>
</organism>
<protein>
    <recommendedName>
        <fullName evidence="2">Putative plant transposon protein domain-containing protein</fullName>
    </recommendedName>
</protein>
<proteinExistence type="predicted"/>
<sequence>MTLVREFYANQDQKNQREVYIRGRKIPCHLDDIEGVLHIPRFRGVSDQNTVGEKYDNDDLDMDEVMRVIGKDGATWPDIPGKVNKNILNKDAWMWMKLVVCNILPTRHETSLSVDHILLIYALMKGMTVSLPEIMVASMNEDHTKSKRELLPFPITAVLPLWPMERGGRSGEGSRPTCPTPVPPPAARTSTPASSRNNLSQPSRIELLRALRYNERVMRRHEQLLLMLHPDIDNSQLQQISSPEVFEQQQAAIDSEDEDSS</sequence>
<keyword evidence="4" id="KW-1185">Reference proteome</keyword>
<gene>
    <name evidence="3" type="ORF">PIB30_080687</name>
</gene>
<evidence type="ECO:0000256" key="1">
    <source>
        <dbReference type="SAM" id="MobiDB-lite"/>
    </source>
</evidence>
<dbReference type="Pfam" id="PF20167">
    <property type="entry name" value="Transposase_32"/>
    <property type="match status" value="1"/>
</dbReference>
<evidence type="ECO:0000313" key="3">
    <source>
        <dbReference type="EMBL" id="MED6139098.1"/>
    </source>
</evidence>
<comment type="caution">
    <text evidence="3">The sequence shown here is derived from an EMBL/GenBank/DDBJ whole genome shotgun (WGS) entry which is preliminary data.</text>
</comment>
<name>A0ABU6STH5_9FABA</name>
<accession>A0ABU6STH5</accession>